<organism evidence="1 2">
    <name type="scientific">Avena sativa</name>
    <name type="common">Oat</name>
    <dbReference type="NCBI Taxonomy" id="4498"/>
    <lineage>
        <taxon>Eukaryota</taxon>
        <taxon>Viridiplantae</taxon>
        <taxon>Streptophyta</taxon>
        <taxon>Embryophyta</taxon>
        <taxon>Tracheophyta</taxon>
        <taxon>Spermatophyta</taxon>
        <taxon>Magnoliopsida</taxon>
        <taxon>Liliopsida</taxon>
        <taxon>Poales</taxon>
        <taxon>Poaceae</taxon>
        <taxon>BOP clade</taxon>
        <taxon>Pooideae</taxon>
        <taxon>Poodae</taxon>
        <taxon>Poeae</taxon>
        <taxon>Poeae Chloroplast Group 1 (Aveneae type)</taxon>
        <taxon>Aveninae</taxon>
        <taxon>Avena</taxon>
    </lineage>
</organism>
<evidence type="ECO:0000313" key="2">
    <source>
        <dbReference type="Proteomes" id="UP001732700"/>
    </source>
</evidence>
<proteinExistence type="predicted"/>
<protein>
    <submittedName>
        <fullName evidence="1">Uncharacterized protein</fullName>
    </submittedName>
</protein>
<accession>A0ACD6A9B0</accession>
<evidence type="ECO:0000313" key="1">
    <source>
        <dbReference type="EnsemblPlants" id="AVESA.00010b.r2.7DG1359430.1.CDS"/>
    </source>
</evidence>
<keyword evidence="2" id="KW-1185">Reference proteome</keyword>
<reference evidence="1" key="1">
    <citation type="submission" date="2021-05" db="EMBL/GenBank/DDBJ databases">
        <authorList>
            <person name="Scholz U."/>
            <person name="Mascher M."/>
            <person name="Fiebig A."/>
        </authorList>
    </citation>
    <scope>NUCLEOTIDE SEQUENCE [LARGE SCALE GENOMIC DNA]</scope>
</reference>
<reference evidence="1" key="2">
    <citation type="submission" date="2025-09" db="UniProtKB">
        <authorList>
            <consortium name="EnsemblPlants"/>
        </authorList>
    </citation>
    <scope>IDENTIFICATION</scope>
</reference>
<dbReference type="Proteomes" id="UP001732700">
    <property type="component" value="Chromosome 7D"/>
</dbReference>
<sequence length="200" mass="21227">MYRLGVMAELHGEEDVGGDLVPASASASLDSGVSSGMLCPSTMSSLTEDDAESSPAVGDPAATGSSESPCSSDTMQLDGEDEDMGPLYELSPLLAHLPLRTGLSKYYKGKSQSYTSLSDVKCLQHLAKKTTSRISRNKVGRSSILHDVRGPCSKMIAKKTTPRGSSDPLLSRARSRDLLHRSGKPPAYQGKKELCSAYVS</sequence>
<dbReference type="EnsemblPlants" id="AVESA.00010b.r2.7DG1359430.1">
    <property type="protein sequence ID" value="AVESA.00010b.r2.7DG1359430.1.CDS"/>
    <property type="gene ID" value="AVESA.00010b.r2.7DG1359430"/>
</dbReference>
<name>A0ACD6A9B0_AVESA</name>